<protein>
    <recommendedName>
        <fullName evidence="3">Integrase catalytic domain-containing protein</fullName>
    </recommendedName>
</protein>
<dbReference type="EMBL" id="JACSCY010000001">
    <property type="protein sequence ID" value="MBC6609408.1"/>
    <property type="molecule type" value="Genomic_DNA"/>
</dbReference>
<dbReference type="RefSeq" id="WP_187317725.1">
    <property type="nucleotide sequence ID" value="NZ_JACSCY010000001.1"/>
</dbReference>
<dbReference type="Proteomes" id="UP000622017">
    <property type="component" value="Unassembled WGS sequence"/>
</dbReference>
<comment type="caution">
    <text evidence="1">The sequence shown here is derived from an EMBL/GenBank/DDBJ whole genome shotgun (WGS) entry which is preliminary data.</text>
</comment>
<evidence type="ECO:0000313" key="1">
    <source>
        <dbReference type="EMBL" id="MBC6609408.1"/>
    </source>
</evidence>
<evidence type="ECO:0008006" key="3">
    <source>
        <dbReference type="Google" id="ProtNLM"/>
    </source>
</evidence>
<evidence type="ECO:0000313" key="2">
    <source>
        <dbReference type="Proteomes" id="UP000622017"/>
    </source>
</evidence>
<organism evidence="1 2">
    <name type="scientific">Hymenobacter citatus</name>
    <dbReference type="NCBI Taxonomy" id="2763506"/>
    <lineage>
        <taxon>Bacteria</taxon>
        <taxon>Pseudomonadati</taxon>
        <taxon>Bacteroidota</taxon>
        <taxon>Cytophagia</taxon>
        <taxon>Cytophagales</taxon>
        <taxon>Hymenobacteraceae</taxon>
        <taxon>Hymenobacter</taxon>
    </lineage>
</organism>
<accession>A0ABR7MEQ1</accession>
<proteinExistence type="predicted"/>
<gene>
    <name evidence="1" type="ORF">H8B15_00635</name>
</gene>
<reference evidence="1 2" key="1">
    <citation type="submission" date="2020-08" db="EMBL/GenBank/DDBJ databases">
        <title>Hymenobacter sp.</title>
        <authorList>
            <person name="Kim M.K."/>
        </authorList>
    </citation>
    <scope>NUCLEOTIDE SEQUENCE [LARGE SCALE GENOMIC DNA]</scope>
    <source>
        <strain evidence="1 2">BT507</strain>
    </source>
</reference>
<name>A0ABR7MEQ1_9BACT</name>
<keyword evidence="2" id="KW-1185">Reference proteome</keyword>
<sequence>MLTELVLTALQQALTLRQPAPGLIVYADCGSQYTSAVCIEKAQKLARKC</sequence>